<keyword evidence="1" id="KW-0328">Glycosyltransferase</keyword>
<feature type="region of interest" description="Disordered" evidence="3">
    <location>
        <begin position="1"/>
        <end position="25"/>
    </location>
</feature>
<dbReference type="GO" id="GO:0016757">
    <property type="term" value="F:glycosyltransferase activity"/>
    <property type="evidence" value="ECO:0007669"/>
    <property type="project" value="UniProtKB-KW"/>
</dbReference>
<dbReference type="EMBL" id="JADWYS010000001">
    <property type="protein sequence ID" value="MBG9389789.1"/>
    <property type="molecule type" value="Genomic_DNA"/>
</dbReference>
<dbReference type="Pfam" id="PF13692">
    <property type="entry name" value="Glyco_trans_1_4"/>
    <property type="match status" value="1"/>
</dbReference>
<dbReference type="RefSeq" id="WP_196987565.1">
    <property type="nucleotide sequence ID" value="NZ_JADWYS010000001.1"/>
</dbReference>
<comment type="caution">
    <text evidence="4">The sequence shown here is derived from an EMBL/GenBank/DDBJ whole genome shotgun (WGS) entry which is preliminary data.</text>
</comment>
<proteinExistence type="predicted"/>
<feature type="region of interest" description="Disordered" evidence="3">
    <location>
        <begin position="424"/>
        <end position="455"/>
    </location>
</feature>
<dbReference type="Gene3D" id="3.40.50.2000">
    <property type="entry name" value="Glycogen Phosphorylase B"/>
    <property type="match status" value="1"/>
</dbReference>
<dbReference type="CDD" id="cd03801">
    <property type="entry name" value="GT4_PimA-like"/>
    <property type="match status" value="1"/>
</dbReference>
<gene>
    <name evidence="4" type="ORF">I5803_17295</name>
</gene>
<feature type="compositionally biased region" description="Low complexity" evidence="3">
    <location>
        <begin position="7"/>
        <end position="17"/>
    </location>
</feature>
<dbReference type="AlphaFoldDB" id="A0A931H6X7"/>
<dbReference type="PANTHER" id="PTHR12526">
    <property type="entry name" value="GLYCOSYLTRANSFERASE"/>
    <property type="match status" value="1"/>
</dbReference>
<keyword evidence="2" id="KW-0808">Transferase</keyword>
<evidence type="ECO:0000256" key="2">
    <source>
        <dbReference type="ARBA" id="ARBA00022679"/>
    </source>
</evidence>
<evidence type="ECO:0000313" key="4">
    <source>
        <dbReference type="EMBL" id="MBG9389789.1"/>
    </source>
</evidence>
<sequence>MTDKTTAEAPAQDAPATAAPPAPDNRPSILFAAPMNILDITSGAALSMRTLLSGLAGRGYRAIALQASLFDSEQGAEHVIEAGAGEAVKDKQILRSMVLGVEHLIVRTKGVRRPDMTSAEEEIYIRKFREELQLRRPDCVILWGGLLLEMTIMREAREAGIPVVFYLVNAGYKNKDNFRYVSVIVTDTEATAALYKERLGLVCHPIGKFIDPKLVKAEERKPEFITFINPSFEKGVNVFMPLAKLAAKEAPEIKFLVVQSRGRWGIALKVLKFEPGDFPNVRVIGHQRNMRPVYGATKALLLPSVWHESGARVIAEAMINGIPVIASNTGGSAELVGKGGVVFEFPDIVKDKRDLPATEEVVRPWLEEIKRIWHDPAYFAELTERVAHEAKQHDIQRNLDRFAKAVGPAIAQSKQWMAARAQAAQGAKAAPAAGDMKSAVKQALAKKQQRTAKRK</sequence>
<dbReference type="PANTHER" id="PTHR12526:SF510">
    <property type="entry name" value="D-INOSITOL 3-PHOSPHATE GLYCOSYLTRANSFERASE"/>
    <property type="match status" value="1"/>
</dbReference>
<feature type="compositionally biased region" description="Low complexity" evidence="3">
    <location>
        <begin position="424"/>
        <end position="434"/>
    </location>
</feature>
<evidence type="ECO:0000256" key="3">
    <source>
        <dbReference type="SAM" id="MobiDB-lite"/>
    </source>
</evidence>
<dbReference type="Proteomes" id="UP000651050">
    <property type="component" value="Unassembled WGS sequence"/>
</dbReference>
<keyword evidence="5" id="KW-1185">Reference proteome</keyword>
<name>A0A931H6X7_9BURK</name>
<accession>A0A931H6X7</accession>
<evidence type="ECO:0000256" key="1">
    <source>
        <dbReference type="ARBA" id="ARBA00022676"/>
    </source>
</evidence>
<organism evidence="4 5">
    <name type="scientific">Caenimonas aquaedulcis</name>
    <dbReference type="NCBI Taxonomy" id="2793270"/>
    <lineage>
        <taxon>Bacteria</taxon>
        <taxon>Pseudomonadati</taxon>
        <taxon>Pseudomonadota</taxon>
        <taxon>Betaproteobacteria</taxon>
        <taxon>Burkholderiales</taxon>
        <taxon>Comamonadaceae</taxon>
        <taxon>Caenimonas</taxon>
    </lineage>
</organism>
<dbReference type="SUPFAM" id="SSF53756">
    <property type="entry name" value="UDP-Glycosyltransferase/glycogen phosphorylase"/>
    <property type="match status" value="1"/>
</dbReference>
<evidence type="ECO:0000313" key="5">
    <source>
        <dbReference type="Proteomes" id="UP000651050"/>
    </source>
</evidence>
<protein>
    <submittedName>
        <fullName evidence="4">Glycosyltransferase family 4 protein</fullName>
    </submittedName>
</protein>
<reference evidence="4" key="1">
    <citation type="submission" date="2020-11" db="EMBL/GenBank/DDBJ databases">
        <title>Bacterial whole genome sequence for Caenimonas sp. DR4.4.</title>
        <authorList>
            <person name="Le V."/>
            <person name="Ko S.-R."/>
            <person name="Ahn C.-Y."/>
            <person name="Oh H.-M."/>
        </authorList>
    </citation>
    <scope>NUCLEOTIDE SEQUENCE</scope>
    <source>
        <strain evidence="4">DR4.4</strain>
    </source>
</reference>